<protein>
    <submittedName>
        <fullName evidence="2">Uncharacterized protein</fullName>
    </submittedName>
</protein>
<evidence type="ECO:0000313" key="3">
    <source>
        <dbReference type="Proteomes" id="UP000054217"/>
    </source>
</evidence>
<name>A0A0C3JXC4_PISTI</name>
<feature type="compositionally biased region" description="Basic residues" evidence="1">
    <location>
        <begin position="237"/>
        <end position="247"/>
    </location>
</feature>
<feature type="compositionally biased region" description="Basic residues" evidence="1">
    <location>
        <begin position="276"/>
        <end position="285"/>
    </location>
</feature>
<keyword evidence="3" id="KW-1185">Reference proteome</keyword>
<accession>A0A0C3JXC4</accession>
<proteinExistence type="predicted"/>
<dbReference type="InParanoid" id="A0A0C3JXC4"/>
<feature type="region of interest" description="Disordered" evidence="1">
    <location>
        <begin position="1"/>
        <end position="68"/>
    </location>
</feature>
<dbReference type="HOGENOM" id="CLU_552219_0_0_1"/>
<feature type="compositionally biased region" description="Acidic residues" evidence="1">
    <location>
        <begin position="219"/>
        <end position="232"/>
    </location>
</feature>
<reference evidence="3" key="2">
    <citation type="submission" date="2015-01" db="EMBL/GenBank/DDBJ databases">
        <title>Evolutionary Origins and Diversification of the Mycorrhizal Mutualists.</title>
        <authorList>
            <consortium name="DOE Joint Genome Institute"/>
            <consortium name="Mycorrhizal Genomics Consortium"/>
            <person name="Kohler A."/>
            <person name="Kuo A."/>
            <person name="Nagy L.G."/>
            <person name="Floudas D."/>
            <person name="Copeland A."/>
            <person name="Barry K.W."/>
            <person name="Cichocki N."/>
            <person name="Veneault-Fourrey C."/>
            <person name="LaButti K."/>
            <person name="Lindquist E.A."/>
            <person name="Lipzen A."/>
            <person name="Lundell T."/>
            <person name="Morin E."/>
            <person name="Murat C."/>
            <person name="Riley R."/>
            <person name="Ohm R."/>
            <person name="Sun H."/>
            <person name="Tunlid A."/>
            <person name="Henrissat B."/>
            <person name="Grigoriev I.V."/>
            <person name="Hibbett D.S."/>
            <person name="Martin F."/>
        </authorList>
    </citation>
    <scope>NUCLEOTIDE SEQUENCE [LARGE SCALE GENOMIC DNA]</scope>
    <source>
        <strain evidence="3">Marx 270</strain>
    </source>
</reference>
<evidence type="ECO:0000256" key="1">
    <source>
        <dbReference type="SAM" id="MobiDB-lite"/>
    </source>
</evidence>
<reference evidence="2 3" key="1">
    <citation type="submission" date="2014-04" db="EMBL/GenBank/DDBJ databases">
        <authorList>
            <consortium name="DOE Joint Genome Institute"/>
            <person name="Kuo A."/>
            <person name="Kohler A."/>
            <person name="Costa M.D."/>
            <person name="Nagy L.G."/>
            <person name="Floudas D."/>
            <person name="Copeland A."/>
            <person name="Barry K.W."/>
            <person name="Cichocki N."/>
            <person name="Veneault-Fourrey C."/>
            <person name="LaButti K."/>
            <person name="Lindquist E.A."/>
            <person name="Lipzen A."/>
            <person name="Lundell T."/>
            <person name="Morin E."/>
            <person name="Murat C."/>
            <person name="Sun H."/>
            <person name="Tunlid A."/>
            <person name="Henrissat B."/>
            <person name="Grigoriev I.V."/>
            <person name="Hibbett D.S."/>
            <person name="Martin F."/>
            <person name="Nordberg H.P."/>
            <person name="Cantor M.N."/>
            <person name="Hua S.X."/>
        </authorList>
    </citation>
    <scope>NUCLEOTIDE SEQUENCE [LARGE SCALE GENOMIC DNA]</scope>
    <source>
        <strain evidence="2 3">Marx 270</strain>
    </source>
</reference>
<organism evidence="2 3">
    <name type="scientific">Pisolithus tinctorius Marx 270</name>
    <dbReference type="NCBI Taxonomy" id="870435"/>
    <lineage>
        <taxon>Eukaryota</taxon>
        <taxon>Fungi</taxon>
        <taxon>Dikarya</taxon>
        <taxon>Basidiomycota</taxon>
        <taxon>Agaricomycotina</taxon>
        <taxon>Agaricomycetes</taxon>
        <taxon>Agaricomycetidae</taxon>
        <taxon>Boletales</taxon>
        <taxon>Sclerodermatineae</taxon>
        <taxon>Pisolithaceae</taxon>
        <taxon>Pisolithus</taxon>
    </lineage>
</organism>
<feature type="region of interest" description="Disordered" evidence="1">
    <location>
        <begin position="200"/>
        <end position="285"/>
    </location>
</feature>
<gene>
    <name evidence="2" type="ORF">M404DRAFT_28036</name>
</gene>
<dbReference type="EMBL" id="KN831983">
    <property type="protein sequence ID" value="KIO02052.1"/>
    <property type="molecule type" value="Genomic_DNA"/>
</dbReference>
<dbReference type="Proteomes" id="UP000054217">
    <property type="component" value="Unassembled WGS sequence"/>
</dbReference>
<sequence>MPATRSSAVTFKVGPPIGAQRSKRVNPTVTSPTKAQPSHGAKAHHRVVKSQGGNQDTISETHEPMSGDGEECLLDVPLSSHTQVVTLQNSMKLDHAVALEQLQLGIISMEDIVAEQGCKKSVTPNDSEEDEQAVESMVQAEGDLVSENLVDHDGHQAVENMMDSICHDDVEHESASDSDWSADQRHNLKHKQTLREIHAGNYDTDNHPSTPPLPSPSSSEEEDGAADTEGDTDSSVTRRHREAKGKSRALANTSSEDKDGPSDTGDLPNGLEMTRMHGKPKRQHHAFCKAQALGMHTTQEAQAIADEYGKTLGSIMAAAGLTTKATHAESVWNMHQAWYAHTNPKVSAEYLSTIIKYKILNAAASVSLPDFNVLSQPHYDCALGLKPQEYRCDHNWQVLPTIILHKFEENGITQGQRNVSWKLLLDLLYVHQYTITDWPAGVPAVGLDFNVKCLNADELCALTVPFLKESMHADYHAEAPLDEEEDQAEYLVLC</sequence>
<evidence type="ECO:0000313" key="2">
    <source>
        <dbReference type="EMBL" id="KIO02052.1"/>
    </source>
</evidence>
<dbReference type="AlphaFoldDB" id="A0A0C3JXC4"/>
<dbReference type="OrthoDB" id="2689409at2759"/>
<feature type="compositionally biased region" description="Polar residues" evidence="1">
    <location>
        <begin position="25"/>
        <end position="36"/>
    </location>
</feature>